<keyword evidence="1" id="KW-0812">Transmembrane</keyword>
<dbReference type="Proteomes" id="UP001058682">
    <property type="component" value="Chromosome"/>
</dbReference>
<feature type="transmembrane region" description="Helical" evidence="1">
    <location>
        <begin position="6"/>
        <end position="28"/>
    </location>
</feature>
<organism evidence="3 4">
    <name type="scientific">Treponema putidum</name>
    <dbReference type="NCBI Taxonomy" id="221027"/>
    <lineage>
        <taxon>Bacteria</taxon>
        <taxon>Pseudomonadati</taxon>
        <taxon>Spirochaetota</taxon>
        <taxon>Spirochaetia</taxon>
        <taxon>Spirochaetales</taxon>
        <taxon>Treponemataceae</taxon>
        <taxon>Treponema</taxon>
    </lineage>
</organism>
<evidence type="ECO:0000313" key="2">
    <source>
        <dbReference type="EMBL" id="UTY28263.1"/>
    </source>
</evidence>
<dbReference type="EMBL" id="CP038802">
    <property type="protein sequence ID" value="UTY28263.1"/>
    <property type="molecule type" value="Genomic_DNA"/>
</dbReference>
<keyword evidence="5" id="KW-1185">Reference proteome</keyword>
<dbReference type="RefSeq" id="WP_255806152.1">
    <property type="nucleotide sequence ID" value="NZ_CP038802.1"/>
</dbReference>
<evidence type="ECO:0000256" key="1">
    <source>
        <dbReference type="SAM" id="Phobius"/>
    </source>
</evidence>
<dbReference type="AlphaFoldDB" id="A0AAE9MUR1"/>
<sequence>MSFIIFYTFVSSIVFVYGIGLDCLYVYLESPKKIYLFFIKNIISLYISVSLIWALCHYVLNTLGLHFLLPILAVSFLEFLNLLVKLVYPKFSVSKPEEKIFSWGLVFFCLYQASTYQEGLALIVAGFLSLFVFLFILNAIKQKVESNEFFSEWKKASLFLISMGLMISAFYLTDLSPFFNF</sequence>
<evidence type="ECO:0000313" key="3">
    <source>
        <dbReference type="EMBL" id="UTY33177.1"/>
    </source>
</evidence>
<keyword evidence="1" id="KW-1133">Transmembrane helix</keyword>
<feature type="transmembrane region" description="Helical" evidence="1">
    <location>
        <begin position="35"/>
        <end position="55"/>
    </location>
</feature>
<evidence type="ECO:0000313" key="4">
    <source>
        <dbReference type="Proteomes" id="UP001058682"/>
    </source>
</evidence>
<evidence type="ECO:0000313" key="5">
    <source>
        <dbReference type="Proteomes" id="UP001059401"/>
    </source>
</evidence>
<keyword evidence="1" id="KW-0472">Membrane</keyword>
<gene>
    <name evidence="3" type="ORF">E4N74_03505</name>
    <name evidence="2" type="ORF">E4N76_04190</name>
</gene>
<protein>
    <submittedName>
        <fullName evidence="3">Uncharacterized protein</fullName>
    </submittedName>
</protein>
<name>A0AAE9MUR1_9SPIR</name>
<feature type="transmembrane region" description="Helical" evidence="1">
    <location>
        <begin position="100"/>
        <end position="116"/>
    </location>
</feature>
<accession>A0AAE9MUR1</accession>
<dbReference type="EMBL" id="CP038804">
    <property type="protein sequence ID" value="UTY33177.1"/>
    <property type="molecule type" value="Genomic_DNA"/>
</dbReference>
<proteinExistence type="predicted"/>
<dbReference type="Proteomes" id="UP001059401">
    <property type="component" value="Chromosome"/>
</dbReference>
<feature type="transmembrane region" description="Helical" evidence="1">
    <location>
        <begin position="156"/>
        <end position="173"/>
    </location>
</feature>
<feature type="transmembrane region" description="Helical" evidence="1">
    <location>
        <begin position="67"/>
        <end position="88"/>
    </location>
</feature>
<reference evidence="3" key="1">
    <citation type="submission" date="2019-04" db="EMBL/GenBank/DDBJ databases">
        <title>Whole genome sequencing of oral phylogroup 2 treponemes.</title>
        <authorList>
            <person name="Chan Y."/>
            <person name="Zeng H.H."/>
            <person name="Yu X.L."/>
            <person name="Leung W.K."/>
            <person name="Watt R.M."/>
        </authorList>
    </citation>
    <scope>NUCLEOTIDE SEQUENCE</scope>
    <source>
        <strain evidence="3">OMZ 835</strain>
        <strain evidence="2">OMZ 847</strain>
    </source>
</reference>
<feature type="transmembrane region" description="Helical" evidence="1">
    <location>
        <begin position="122"/>
        <end position="140"/>
    </location>
</feature>